<reference evidence="5 6" key="1">
    <citation type="submission" date="2017-10" db="EMBL/GenBank/DDBJ databases">
        <title>A novel species of cold-tolerant Malassezia isolated from bats.</title>
        <authorList>
            <person name="Lorch J.M."/>
            <person name="Palmer J.M."/>
            <person name="Vanderwolf K.J."/>
            <person name="Schmidt K.Z."/>
            <person name="Verant M.L."/>
            <person name="Weller T.J."/>
            <person name="Blehert D.S."/>
        </authorList>
    </citation>
    <scope>NUCLEOTIDE SEQUENCE [LARGE SCALE GENOMIC DNA]</scope>
    <source>
        <strain evidence="5 6">NWHC:44797-103</strain>
    </source>
</reference>
<keyword evidence="3 4" id="KW-0949">S-adenosyl-L-methionine</keyword>
<protein>
    <recommendedName>
        <fullName evidence="4">2-methoxy-6-polyprenyl-1,4-benzoquinol methylase, mitochondrial</fullName>
        <ecNumber evidence="4">2.1.1.201</ecNumber>
    </recommendedName>
    <alternativeName>
        <fullName evidence="4">Ubiquinone biosynthesis methyltransferase COQ5</fullName>
    </alternativeName>
</protein>
<comment type="caution">
    <text evidence="4">Lacks conserved residue(s) required for the propagation of feature annotation.</text>
</comment>
<sequence>MLSLLQPCAVRALRPHVTPIVARSFNASALMRDDSKKTTHFGYRTVQEDAKRTLVKGVFSSIASSYDMMNDAMSLGIHRLWKNRFVEMLNPRGGIACLDVAGGTGDIALRLLDHARTKHADRETSVTVLDINAQMLTEGQKRVKDTMYWNTPQVKFQLGNAEDLNTPMLVPEHKNPPASTLRNPILPPLVSEPIPDNSKDLYTIAFGIRNVTHIDRAIKEAYRVLKPGGIFACLEFGKVSVPLLTEMYKRYSFSVIPALGQLLVGDRDSYQYLVESIERFPTQAEFAALVADAGFLLPGSAEAQSMGLPTLSSAGAWEDLTLGVATIWTGVKPFA</sequence>
<evidence type="ECO:0000313" key="5">
    <source>
        <dbReference type="EMBL" id="PKI86007.1"/>
    </source>
</evidence>
<comment type="subcellular location">
    <subcellularLocation>
        <location evidence="4">Mitochondrion inner membrane</location>
        <topology evidence="4">Peripheral membrane protein</topology>
        <orientation evidence="4">Matrix side</orientation>
    </subcellularLocation>
</comment>
<dbReference type="PROSITE" id="PS51608">
    <property type="entry name" value="SAM_MT_UBIE"/>
    <property type="match status" value="1"/>
</dbReference>
<keyword evidence="4" id="KW-0831">Ubiquinone biosynthesis</keyword>
<feature type="binding site" evidence="4">
    <location>
        <begin position="160"/>
        <end position="161"/>
    </location>
    <ligand>
        <name>S-adenosyl-L-methionine</name>
        <dbReference type="ChEBI" id="CHEBI:59789"/>
    </ligand>
</feature>
<dbReference type="UniPathway" id="UPA00232"/>
<keyword evidence="4" id="KW-0999">Mitochondrion inner membrane</keyword>
<keyword evidence="2 4" id="KW-0808">Transferase</keyword>
<feature type="binding site" evidence="4">
    <location>
        <position position="104"/>
    </location>
    <ligand>
        <name>S-adenosyl-L-methionine</name>
        <dbReference type="ChEBI" id="CHEBI:59789"/>
    </ligand>
</feature>
<dbReference type="GO" id="GO:0008425">
    <property type="term" value="F:2-methoxy-6-polyprenyl-1,4-benzoquinol methyltransferase activity"/>
    <property type="evidence" value="ECO:0007669"/>
    <property type="project" value="UniProtKB-UniRule"/>
</dbReference>
<dbReference type="STRING" id="2020962.A0A2N1JHJ7"/>
<evidence type="ECO:0000256" key="2">
    <source>
        <dbReference type="ARBA" id="ARBA00022679"/>
    </source>
</evidence>
<proteinExistence type="inferred from homology"/>
<dbReference type="HAMAP" id="MF_01813">
    <property type="entry name" value="MenG_UbiE_methyltr"/>
    <property type="match status" value="1"/>
</dbReference>
<dbReference type="OrthoDB" id="6329284at2759"/>
<dbReference type="Gene3D" id="3.40.50.150">
    <property type="entry name" value="Vaccinia Virus protein VP39"/>
    <property type="match status" value="1"/>
</dbReference>
<comment type="catalytic activity">
    <reaction evidence="4">
        <text>a 2-methoxy-6-(all-trans-polyprenyl)benzene-1,4-diol + S-adenosyl-L-methionine = a 5-methoxy-2-methyl-3-(all-trans-polyprenyl)benzene-1,4-diol + S-adenosyl-L-homocysteine + H(+)</text>
        <dbReference type="Rhea" id="RHEA:28286"/>
        <dbReference type="Rhea" id="RHEA-COMP:10858"/>
        <dbReference type="Rhea" id="RHEA-COMP:10859"/>
        <dbReference type="ChEBI" id="CHEBI:15378"/>
        <dbReference type="ChEBI" id="CHEBI:57856"/>
        <dbReference type="ChEBI" id="CHEBI:59789"/>
        <dbReference type="ChEBI" id="CHEBI:84166"/>
        <dbReference type="ChEBI" id="CHEBI:84167"/>
        <dbReference type="EC" id="2.1.1.201"/>
    </reaction>
</comment>
<dbReference type="GeneID" id="80899961"/>
<dbReference type="FunFam" id="3.40.50.150:FF:000208">
    <property type="entry name" value="2-methoxy-6-polyprenyl-1,4-benzoquinol methylase, mitochondrial"/>
    <property type="match status" value="1"/>
</dbReference>
<dbReference type="PANTHER" id="PTHR43591:SF24">
    <property type="entry name" value="2-METHOXY-6-POLYPRENYL-1,4-BENZOQUINOL METHYLASE, MITOCHONDRIAL"/>
    <property type="match status" value="1"/>
</dbReference>
<dbReference type="CDD" id="cd02440">
    <property type="entry name" value="AdoMet_MTases"/>
    <property type="match status" value="1"/>
</dbReference>
<keyword evidence="6" id="KW-1185">Reference proteome</keyword>
<dbReference type="SUPFAM" id="SSF53335">
    <property type="entry name" value="S-adenosyl-L-methionine-dependent methyltransferases"/>
    <property type="match status" value="1"/>
</dbReference>
<dbReference type="InterPro" id="IPR023576">
    <property type="entry name" value="UbiE/COQ5_MeTrFase_CS"/>
</dbReference>
<dbReference type="GO" id="GO:0032259">
    <property type="term" value="P:methylation"/>
    <property type="evidence" value="ECO:0007669"/>
    <property type="project" value="UniProtKB-KW"/>
</dbReference>
<dbReference type="PROSITE" id="PS01184">
    <property type="entry name" value="UBIE_2"/>
    <property type="match status" value="1"/>
</dbReference>
<keyword evidence="4" id="KW-0496">Mitochondrion</keyword>
<organism evidence="5 6">
    <name type="scientific">Malassezia vespertilionis</name>
    <dbReference type="NCBI Taxonomy" id="2020962"/>
    <lineage>
        <taxon>Eukaryota</taxon>
        <taxon>Fungi</taxon>
        <taxon>Dikarya</taxon>
        <taxon>Basidiomycota</taxon>
        <taxon>Ustilaginomycotina</taxon>
        <taxon>Malasseziomycetes</taxon>
        <taxon>Malasseziales</taxon>
        <taxon>Malasseziaceae</taxon>
        <taxon>Malassezia</taxon>
    </lineage>
</organism>
<gene>
    <name evidence="4 5" type="primary">COQ5</name>
    <name evidence="5" type="ORF">MVES_000419</name>
</gene>
<evidence type="ECO:0000256" key="1">
    <source>
        <dbReference type="ARBA" id="ARBA00022603"/>
    </source>
</evidence>
<comment type="subunit">
    <text evidence="4">Component of a multi-subunit COQ enzyme complex, composed of at least COQ3, COQ4, COQ5, COQ6, COQ7 and COQ9.</text>
</comment>
<dbReference type="Pfam" id="PF01209">
    <property type="entry name" value="Ubie_methyltran"/>
    <property type="match status" value="2"/>
</dbReference>
<comment type="function">
    <text evidence="4">Methyltransferase required for the conversion of 2-polyprenyl-6-methoxy-1,4-benzoquinol (DDMQH2) to 2-polyprenyl-3-methyl-6-methoxy-1,4-benzoquinol (DMQH2).</text>
</comment>
<feature type="binding site" evidence="4">
    <location>
        <position position="130"/>
    </location>
    <ligand>
        <name>S-adenosyl-L-methionine</name>
        <dbReference type="ChEBI" id="CHEBI:59789"/>
    </ligand>
</feature>
<comment type="similarity">
    <text evidence="4">Belongs to the class I-like SAM-binding methyltransferase superfamily. MenG/UbiE family.</text>
</comment>
<dbReference type="GO" id="GO:0031314">
    <property type="term" value="C:extrinsic component of mitochondrial inner membrane"/>
    <property type="evidence" value="ECO:0007669"/>
    <property type="project" value="UniProtKB-UniRule"/>
</dbReference>
<keyword evidence="4" id="KW-0472">Membrane</keyword>
<dbReference type="InterPro" id="IPR029063">
    <property type="entry name" value="SAM-dependent_MTases_sf"/>
</dbReference>
<dbReference type="EC" id="2.1.1.201" evidence="4"/>
<accession>A0A2N1JHJ7</accession>
<evidence type="ECO:0000256" key="3">
    <source>
        <dbReference type="ARBA" id="ARBA00022691"/>
    </source>
</evidence>
<dbReference type="AlphaFoldDB" id="A0A2N1JHJ7"/>
<dbReference type="EMBL" id="KZ454987">
    <property type="protein sequence ID" value="PKI86007.1"/>
    <property type="molecule type" value="Genomic_DNA"/>
</dbReference>
<comment type="pathway">
    <text evidence="4">Cofactor biosynthesis; ubiquinone biosynthesis.</text>
</comment>
<dbReference type="Proteomes" id="UP000232875">
    <property type="component" value="Unassembled WGS sequence"/>
</dbReference>
<dbReference type="RefSeq" id="XP_056061289.1">
    <property type="nucleotide sequence ID" value="XM_056205314.1"/>
</dbReference>
<dbReference type="PROSITE" id="PS01183">
    <property type="entry name" value="UBIE_1"/>
    <property type="match status" value="1"/>
</dbReference>
<name>A0A2N1JHJ7_9BASI</name>
<dbReference type="PANTHER" id="PTHR43591">
    <property type="entry name" value="METHYLTRANSFERASE"/>
    <property type="match status" value="1"/>
</dbReference>
<evidence type="ECO:0000313" key="6">
    <source>
        <dbReference type="Proteomes" id="UP000232875"/>
    </source>
</evidence>
<keyword evidence="1 4" id="KW-0489">Methyltransferase</keyword>
<dbReference type="InterPro" id="IPR004033">
    <property type="entry name" value="UbiE/COQ5_MeTrFase"/>
</dbReference>
<evidence type="ECO:0000256" key="4">
    <source>
        <dbReference type="HAMAP-Rule" id="MF_03191"/>
    </source>
</evidence>